<dbReference type="InParanoid" id="A0A1S0TGF9"/>
<keyword evidence="1" id="KW-1133">Transmembrane helix</keyword>
<dbReference type="RefSeq" id="XP_003150613.2">
    <property type="nucleotide sequence ID" value="XM_003150565.2"/>
</dbReference>
<dbReference type="KEGG" id="loa:LOAG_15073"/>
<organism evidence="2">
    <name type="scientific">Loa loa</name>
    <name type="common">Eye worm</name>
    <name type="synonym">Filaria loa</name>
    <dbReference type="NCBI Taxonomy" id="7209"/>
    <lineage>
        <taxon>Eukaryota</taxon>
        <taxon>Metazoa</taxon>
        <taxon>Ecdysozoa</taxon>
        <taxon>Nematoda</taxon>
        <taxon>Chromadorea</taxon>
        <taxon>Rhabditida</taxon>
        <taxon>Spirurina</taxon>
        <taxon>Spiruromorpha</taxon>
        <taxon>Filarioidea</taxon>
        <taxon>Onchocercidae</taxon>
        <taxon>Loa</taxon>
    </lineage>
</organism>
<name>A0A1S0TGF9_LOALO</name>
<feature type="non-terminal residue" evidence="2">
    <location>
        <position position="1"/>
    </location>
</feature>
<dbReference type="EMBL" id="JH712172">
    <property type="protein sequence ID" value="EFO13456.2"/>
    <property type="molecule type" value="Genomic_DNA"/>
</dbReference>
<protein>
    <submittedName>
        <fullName evidence="2">Uncharacterized protein</fullName>
    </submittedName>
</protein>
<reference evidence="2" key="1">
    <citation type="submission" date="2012-04" db="EMBL/GenBank/DDBJ databases">
        <title>The Genome Sequence of Loa loa.</title>
        <authorList>
            <consortium name="The Broad Institute Genome Sequencing Platform"/>
            <consortium name="Broad Institute Genome Sequencing Center for Infectious Disease"/>
            <person name="Nutman T.B."/>
            <person name="Fink D.L."/>
            <person name="Russ C."/>
            <person name="Young S."/>
            <person name="Zeng Q."/>
            <person name="Gargeya S."/>
            <person name="Alvarado L."/>
            <person name="Berlin A."/>
            <person name="Chapman S.B."/>
            <person name="Chen Z."/>
            <person name="Freedman E."/>
            <person name="Gellesch M."/>
            <person name="Goldberg J."/>
            <person name="Griggs A."/>
            <person name="Gujja S."/>
            <person name="Heilman E.R."/>
            <person name="Heiman D."/>
            <person name="Howarth C."/>
            <person name="Mehta T."/>
            <person name="Neiman D."/>
            <person name="Pearson M."/>
            <person name="Roberts A."/>
            <person name="Saif S."/>
            <person name="Shea T."/>
            <person name="Shenoy N."/>
            <person name="Sisk P."/>
            <person name="Stolte C."/>
            <person name="Sykes S."/>
            <person name="White J."/>
            <person name="Yandava C."/>
            <person name="Haas B."/>
            <person name="Henn M.R."/>
            <person name="Nusbaum C."/>
            <person name="Birren B."/>
        </authorList>
    </citation>
    <scope>NUCLEOTIDE SEQUENCE [LARGE SCALE GENOMIC DNA]</scope>
</reference>
<accession>A0A1S0TGF9</accession>
<evidence type="ECO:0000256" key="1">
    <source>
        <dbReference type="SAM" id="Phobius"/>
    </source>
</evidence>
<dbReference type="CTD" id="9952558"/>
<dbReference type="GeneID" id="9952558"/>
<sequence length="76" mass="8617">YRVHSAREYTLFGPSIETYLIWKALPIAIAIASIARNLRARKLLPHDKGVRGKGYWSILLKTQQCACLIACGIEWC</sequence>
<evidence type="ECO:0000313" key="2">
    <source>
        <dbReference type="EMBL" id="EFO13456.2"/>
    </source>
</evidence>
<keyword evidence="1" id="KW-0472">Membrane</keyword>
<gene>
    <name evidence="2" type="ORF">LOAG_15073</name>
</gene>
<keyword evidence="1" id="KW-0812">Transmembrane</keyword>
<proteinExistence type="predicted"/>
<dbReference type="AlphaFoldDB" id="A0A1S0TGF9"/>
<feature type="transmembrane region" description="Helical" evidence="1">
    <location>
        <begin position="20"/>
        <end position="38"/>
    </location>
</feature>